<comment type="caution">
    <text evidence="5">The sequence shown here is derived from an EMBL/GenBank/DDBJ whole genome shotgun (WGS) entry which is preliminary data.</text>
</comment>
<dbReference type="SMART" id="SM00345">
    <property type="entry name" value="HTH_GNTR"/>
    <property type="match status" value="1"/>
</dbReference>
<evidence type="ECO:0000256" key="3">
    <source>
        <dbReference type="ARBA" id="ARBA00023163"/>
    </source>
</evidence>
<dbReference type="PROSITE" id="PS50949">
    <property type="entry name" value="HTH_GNTR"/>
    <property type="match status" value="1"/>
</dbReference>
<dbReference type="InterPro" id="IPR008920">
    <property type="entry name" value="TF_FadR/GntR_C"/>
</dbReference>
<keyword evidence="1" id="KW-0805">Transcription regulation</keyword>
<organism evidence="5 6">
    <name type="scientific">Nostocoides australiense Ben110</name>
    <dbReference type="NCBI Taxonomy" id="1193182"/>
    <lineage>
        <taxon>Bacteria</taxon>
        <taxon>Bacillati</taxon>
        <taxon>Actinomycetota</taxon>
        <taxon>Actinomycetes</taxon>
        <taxon>Micrococcales</taxon>
        <taxon>Intrasporangiaceae</taxon>
        <taxon>Nostocoides</taxon>
    </lineage>
</organism>
<dbReference type="STRING" id="1193182.BN11_210012"/>
<protein>
    <submittedName>
        <fullName evidence="5">Transcriptional regulator, GntR family</fullName>
    </submittedName>
</protein>
<dbReference type="Proteomes" id="UP000035763">
    <property type="component" value="Unassembled WGS sequence"/>
</dbReference>
<keyword evidence="6" id="KW-1185">Reference proteome</keyword>
<dbReference type="AlphaFoldDB" id="W6JVB7"/>
<proteinExistence type="predicted"/>
<dbReference type="CDD" id="cd07377">
    <property type="entry name" value="WHTH_GntR"/>
    <property type="match status" value="1"/>
</dbReference>
<keyword evidence="3" id="KW-0804">Transcription</keyword>
<dbReference type="RefSeq" id="WP_048693987.1">
    <property type="nucleotide sequence ID" value="NZ_HG764815.1"/>
</dbReference>
<dbReference type="Pfam" id="PF00392">
    <property type="entry name" value="GntR"/>
    <property type="match status" value="1"/>
</dbReference>
<gene>
    <name evidence="5" type="ORF">BN11_210012</name>
</gene>
<accession>W6JVB7</accession>
<feature type="domain" description="HTH gntR-type" evidence="4">
    <location>
        <begin position="4"/>
        <end position="71"/>
    </location>
</feature>
<evidence type="ECO:0000259" key="4">
    <source>
        <dbReference type="PROSITE" id="PS50949"/>
    </source>
</evidence>
<dbReference type="InterPro" id="IPR011711">
    <property type="entry name" value="GntR_C"/>
</dbReference>
<dbReference type="Pfam" id="PF07729">
    <property type="entry name" value="FCD"/>
    <property type="match status" value="1"/>
</dbReference>
<reference evidence="5 6" key="1">
    <citation type="journal article" date="2013" name="ISME J.">
        <title>A metabolic model for members of the genus Tetrasphaera involved in enhanced biological phosphorus removal.</title>
        <authorList>
            <person name="Kristiansen R."/>
            <person name="Nguyen H.T.T."/>
            <person name="Saunders A.M."/>
            <person name="Nielsen J.L."/>
            <person name="Wimmer R."/>
            <person name="Le V.Q."/>
            <person name="McIlroy S.J."/>
            <person name="Petrovski S."/>
            <person name="Seviour R.J."/>
            <person name="Calteau A."/>
            <person name="Nielsen K.L."/>
            <person name="Nielsen P.H."/>
        </authorList>
    </citation>
    <scope>NUCLEOTIDE SEQUENCE [LARGE SCALE GENOMIC DNA]</scope>
    <source>
        <strain evidence="5 6">Ben110</strain>
    </source>
</reference>
<dbReference type="Gene3D" id="1.10.10.10">
    <property type="entry name" value="Winged helix-like DNA-binding domain superfamily/Winged helix DNA-binding domain"/>
    <property type="match status" value="1"/>
</dbReference>
<dbReference type="PANTHER" id="PTHR43537:SF24">
    <property type="entry name" value="GLUCONATE OPERON TRANSCRIPTIONAL REPRESSOR"/>
    <property type="match status" value="1"/>
</dbReference>
<dbReference type="InterPro" id="IPR036388">
    <property type="entry name" value="WH-like_DNA-bd_sf"/>
</dbReference>
<evidence type="ECO:0000256" key="2">
    <source>
        <dbReference type="ARBA" id="ARBA00023125"/>
    </source>
</evidence>
<evidence type="ECO:0000256" key="1">
    <source>
        <dbReference type="ARBA" id="ARBA00023015"/>
    </source>
</evidence>
<sequence length="218" mass="23811">MRRPSGSHAVYQELRRRILQEELAPGERLHESALAADLGVSRTPYREAVRLLMAEGLLDQLPTGGVVVRGVSARDIEELYAVRAALEGLMAACAATRVDAAAVTRLESLVERNARLVDLPQEAAEAGHGLHLAIAEIAGNDWATKLHSQVDAQMSRYRHYTNETQKRREAALDEHRRIVEALRAGDAATARSAAESHVLAARDTALASIAGRLRAQRF</sequence>
<dbReference type="EMBL" id="CAJA01000124">
    <property type="protein sequence ID" value="CCH72907.1"/>
    <property type="molecule type" value="Genomic_DNA"/>
</dbReference>
<dbReference type="Gene3D" id="1.20.120.530">
    <property type="entry name" value="GntR ligand-binding domain-like"/>
    <property type="match status" value="1"/>
</dbReference>
<dbReference type="OrthoDB" id="8680240at2"/>
<dbReference type="PANTHER" id="PTHR43537">
    <property type="entry name" value="TRANSCRIPTIONAL REGULATOR, GNTR FAMILY"/>
    <property type="match status" value="1"/>
</dbReference>
<dbReference type="GO" id="GO:0003677">
    <property type="term" value="F:DNA binding"/>
    <property type="evidence" value="ECO:0007669"/>
    <property type="project" value="UniProtKB-KW"/>
</dbReference>
<dbReference type="SUPFAM" id="SSF46785">
    <property type="entry name" value="Winged helix' DNA-binding domain"/>
    <property type="match status" value="1"/>
</dbReference>
<dbReference type="SUPFAM" id="SSF48008">
    <property type="entry name" value="GntR ligand-binding domain-like"/>
    <property type="match status" value="1"/>
</dbReference>
<dbReference type="InterPro" id="IPR000524">
    <property type="entry name" value="Tscrpt_reg_HTH_GntR"/>
</dbReference>
<dbReference type="SMART" id="SM00895">
    <property type="entry name" value="FCD"/>
    <property type="match status" value="1"/>
</dbReference>
<dbReference type="GO" id="GO:0003700">
    <property type="term" value="F:DNA-binding transcription factor activity"/>
    <property type="evidence" value="ECO:0007669"/>
    <property type="project" value="InterPro"/>
</dbReference>
<evidence type="ECO:0000313" key="6">
    <source>
        <dbReference type="Proteomes" id="UP000035763"/>
    </source>
</evidence>
<name>W6JVB7_9MICO</name>
<dbReference type="InterPro" id="IPR036390">
    <property type="entry name" value="WH_DNA-bd_sf"/>
</dbReference>
<evidence type="ECO:0000313" key="5">
    <source>
        <dbReference type="EMBL" id="CCH72907.1"/>
    </source>
</evidence>
<keyword evidence="2" id="KW-0238">DNA-binding</keyword>